<dbReference type="FunFam" id="3.40.50.720:FF:000084">
    <property type="entry name" value="Short-chain dehydrogenase reductase"/>
    <property type="match status" value="1"/>
</dbReference>
<reference evidence="3 4" key="1">
    <citation type="submission" date="2007-04" db="EMBL/GenBank/DDBJ databases">
        <title>Complete sequence of plasmid pNL2 of Novosphingobium aromaticivorans DSM 12444.</title>
        <authorList>
            <consortium name="US DOE Joint Genome Institute"/>
            <person name="Copeland A."/>
            <person name="Lucas S."/>
            <person name="Lapidus A."/>
            <person name="Barry K."/>
            <person name="Detter J.C."/>
            <person name="Glavina del Rio T."/>
            <person name="Hammon N."/>
            <person name="Israni S."/>
            <person name="Dalin E."/>
            <person name="Tice H."/>
            <person name="Pitluck S."/>
            <person name="Chertkov O."/>
            <person name="Han C."/>
            <person name="Thomson S."/>
            <person name="Schmutz J."/>
            <person name="Larimer F."/>
            <person name="Land M."/>
            <person name="Kyrpides N."/>
            <person name="Ivanova N."/>
            <person name="Fredrickson J."/>
            <person name="Romine M.F."/>
            <person name="Richardson P."/>
        </authorList>
    </citation>
    <scope>NUCLEOTIDE SEQUENCE [LARGE SCALE GENOMIC DNA]</scope>
    <source>
        <strain evidence="4">ATCC 700278 / DSM 12444 / CCUG 56034 / CIP 105152 / NBRC 16084 / F199</strain>
        <plasmid evidence="3 4">pNL2</plasmid>
    </source>
</reference>
<proteinExistence type="inferred from homology"/>
<protein>
    <submittedName>
        <fullName evidence="3">Short-chain dehydrogenase/reductase SDR</fullName>
    </submittedName>
</protein>
<comment type="similarity">
    <text evidence="1">Belongs to the short-chain dehydrogenases/reductases (SDR) family.</text>
</comment>
<dbReference type="SUPFAM" id="SSF51735">
    <property type="entry name" value="NAD(P)-binding Rossmann-fold domains"/>
    <property type="match status" value="1"/>
</dbReference>
<dbReference type="PRINTS" id="PR00080">
    <property type="entry name" value="SDRFAMILY"/>
</dbReference>
<keyword evidence="3" id="KW-0614">Plasmid</keyword>
<dbReference type="KEGG" id="nar:Saro_3420"/>
<evidence type="ECO:0000313" key="4">
    <source>
        <dbReference type="Proteomes" id="UP000009134"/>
    </source>
</evidence>
<dbReference type="Gene3D" id="3.40.50.720">
    <property type="entry name" value="NAD(P)-binding Rossmann-like Domain"/>
    <property type="match status" value="1"/>
</dbReference>
<name>A4XEB9_NOVAD</name>
<dbReference type="PRINTS" id="PR00081">
    <property type="entry name" value="GDHRDH"/>
</dbReference>
<keyword evidence="2" id="KW-0560">Oxidoreductase</keyword>
<geneLocation type="plasmid" evidence="3 4">
    <name>pNL2</name>
</geneLocation>
<gene>
    <name evidence="3" type="ordered locus">Saro_3420</name>
</gene>
<dbReference type="PANTHER" id="PTHR43943:SF17">
    <property type="entry name" value="3-PHENYLPROPIONATE-DIHYDRODIOL_CINNAMIC ACID-DIHYDRODIOL DEHYDROGENASE"/>
    <property type="match status" value="1"/>
</dbReference>
<organism evidence="3 4">
    <name type="scientific">Novosphingobium aromaticivorans (strain ATCC 700278 / DSM 12444 / CCUG 56034 / CIP 105152 / NBRC 16084 / F199)</name>
    <dbReference type="NCBI Taxonomy" id="279238"/>
    <lineage>
        <taxon>Bacteria</taxon>
        <taxon>Pseudomonadati</taxon>
        <taxon>Pseudomonadota</taxon>
        <taxon>Alphaproteobacteria</taxon>
        <taxon>Sphingomonadales</taxon>
        <taxon>Sphingomonadaceae</taxon>
        <taxon>Novosphingobium</taxon>
    </lineage>
</organism>
<dbReference type="NCBIfam" id="NF005559">
    <property type="entry name" value="PRK07231.1"/>
    <property type="match status" value="1"/>
</dbReference>
<dbReference type="RefSeq" id="WP_011906667.1">
    <property type="nucleotide sequence ID" value="NC_009427.1"/>
</dbReference>
<dbReference type="eggNOG" id="COG1028">
    <property type="taxonomic scope" value="Bacteria"/>
</dbReference>
<sequence>MNALFDLSGKAAIVTGSTRGIGRAIAEALVAAGARVVISSEDAADTARVAAELGMPGCACDVADDLQLAALVEFSLASLGRLDVLVCNAGITGKAGPFAEIDMDDYARVMAINLRSQVVMCNLALPHIAAGGGGAAILVASLSALRGNGRINAYALAKAGVAQLARNLAVEWGPRAVRVNAVSPGFIATELSGPLLADEGFMARRMSMTPLRRPGTPAEVAGAAVFLASPAGGFVTGHNLVVDGGTLVTDGS</sequence>
<keyword evidence="4" id="KW-1185">Reference proteome</keyword>
<dbReference type="CDD" id="cd05233">
    <property type="entry name" value="SDR_c"/>
    <property type="match status" value="1"/>
</dbReference>
<dbReference type="GO" id="GO:0016491">
    <property type="term" value="F:oxidoreductase activity"/>
    <property type="evidence" value="ECO:0007669"/>
    <property type="project" value="UniProtKB-KW"/>
</dbReference>
<dbReference type="HOGENOM" id="CLU_010194_1_1_5"/>
<dbReference type="AlphaFoldDB" id="A4XEB9"/>
<dbReference type="InterPro" id="IPR002347">
    <property type="entry name" value="SDR_fam"/>
</dbReference>
<dbReference type="Proteomes" id="UP000009134">
    <property type="component" value="Plasmid pNL2"/>
</dbReference>
<accession>A4XEB9</accession>
<evidence type="ECO:0000256" key="1">
    <source>
        <dbReference type="ARBA" id="ARBA00006484"/>
    </source>
</evidence>
<dbReference type="Pfam" id="PF13561">
    <property type="entry name" value="adh_short_C2"/>
    <property type="match status" value="1"/>
</dbReference>
<evidence type="ECO:0000313" key="3">
    <source>
        <dbReference type="EMBL" id="ABP64280.1"/>
    </source>
</evidence>
<dbReference type="PANTHER" id="PTHR43943">
    <property type="entry name" value="DEHYDROGENASE/REDUCTASE (SDR FAMILY) MEMBER 4"/>
    <property type="match status" value="1"/>
</dbReference>
<dbReference type="InterPro" id="IPR036291">
    <property type="entry name" value="NAD(P)-bd_dom_sf"/>
</dbReference>
<evidence type="ECO:0000256" key="2">
    <source>
        <dbReference type="ARBA" id="ARBA00023002"/>
    </source>
</evidence>
<dbReference type="EMBL" id="CP000677">
    <property type="protein sequence ID" value="ABP64280.1"/>
    <property type="molecule type" value="Genomic_DNA"/>
</dbReference>